<feature type="compositionally biased region" description="Low complexity" evidence="1">
    <location>
        <begin position="358"/>
        <end position="372"/>
    </location>
</feature>
<reference evidence="2 3" key="1">
    <citation type="submission" date="2019-07" db="EMBL/GenBank/DDBJ databases">
        <title>Rhodotorula toruloides NBRC10032 genome sequencing.</title>
        <authorList>
            <person name="Shida Y."/>
            <person name="Takaku H."/>
            <person name="Ogasawara W."/>
            <person name="Mori K."/>
        </authorList>
    </citation>
    <scope>NUCLEOTIDE SEQUENCE [LARGE SCALE GENOMIC DNA]</scope>
    <source>
        <strain evidence="2 3">NBRC10032</strain>
    </source>
</reference>
<feature type="compositionally biased region" description="Low complexity" evidence="1">
    <location>
        <begin position="399"/>
        <end position="415"/>
    </location>
</feature>
<feature type="compositionally biased region" description="Pro residues" evidence="1">
    <location>
        <begin position="857"/>
        <end position="866"/>
    </location>
</feature>
<sequence length="945" mass="99046">MMATAAPSPAHAKTEGLGLGGILLPQELGGSGMTEVTTLQTEGLRRSSKRRIRHSPSLSSPPSLAPFANSLGPKSSATPLSTSVPAATRSRKSASFHHISGDVIYPVISRVDAAPTYIPPATVPPIPNDAKSAARDPGPVTAPATPAPPADAKRKISKGRPPPIKVSNSTHSSFLSPLKSMFVKEKETTPEKDKGEKDPKKEQGRRSKVDSLIAENQAAIAAALPSFAPSQLTSSAYPDEVPDISLASRARPPTSTPPLERAHYASLEASVLDAYFNQDPPSRPATPTSRSARPAHRRATSEESPSIPQGAFARKVGGTLASRPRTMYASSATATPAAATASSWSRRPSRVSPPPSHAAQLEGAGASSSAALKSRERRQKSVSSAAGKVRTDDAFLAHPTPSVSSRRPSAVVPTRTADAGNSIGISVREGNSAQREVGRVMLVPEEGLTVSLRGYTRPEEVEVSWVCMPSVDEAGRSYTTWEMRLRARLAASSSAIPPLPATPTPPPKATPTRARTSSTTAATFLNYRMTGSSSGTVPPPPAPADLSGMYPPTSTVDPSNDRVVPTDASMPAPLPPRKLSNRSEGSSQGGSMSSESSMMTTPSTPRRGKLSVSSVATSMMDSHPPFDLEALVSKPPISTDLLGAVEQGHLPSSRQRMSRLSSYAPGTAPFQRNRQFSIDEEGIMNRAVSFSVGPGVAHKPKSPRHHRFGCYIPPVVQSGGADFAQLAADAKRRSQSTGGNSQVVEGVEEEIASPASPARKVRRASTVAQEGQTSESDSDVAGPKGFFASGSSRRKGSLTAPTGLVFGDMPVMAGQAKAKNPSPLRMLQQGDLFDHDLKTPTRPSHSLPSLAPSASLVPPPTIPLPGLPADRSSTASAESSTSDSSFAGVGGDISDSEVDDIESASIRLVEARQGKRAMSRWSDTEDGEDEEVMTSWGRLPDASTD</sequence>
<feature type="compositionally biased region" description="Low complexity" evidence="1">
    <location>
        <begin position="843"/>
        <end position="856"/>
    </location>
</feature>
<name>A0A511KMB5_RHOTO</name>
<protein>
    <submittedName>
        <fullName evidence="2">Uncharacterized protein</fullName>
    </submittedName>
</protein>
<evidence type="ECO:0000313" key="2">
    <source>
        <dbReference type="EMBL" id="GEM11513.1"/>
    </source>
</evidence>
<feature type="compositionally biased region" description="Low complexity" evidence="1">
    <location>
        <begin position="329"/>
        <end position="346"/>
    </location>
</feature>
<feature type="region of interest" description="Disordered" evidence="1">
    <location>
        <begin position="243"/>
        <end position="263"/>
    </location>
</feature>
<feature type="region of interest" description="Disordered" evidence="1">
    <location>
        <begin position="275"/>
        <end position="416"/>
    </location>
</feature>
<dbReference type="Proteomes" id="UP000321518">
    <property type="component" value="Unassembled WGS sequence"/>
</dbReference>
<feature type="compositionally biased region" description="Polar residues" evidence="1">
    <location>
        <begin position="166"/>
        <end position="175"/>
    </location>
</feature>
<comment type="caution">
    <text evidence="2">The sequence shown here is derived from an EMBL/GenBank/DDBJ whole genome shotgun (WGS) entry which is preliminary data.</text>
</comment>
<feature type="region of interest" description="Disordered" evidence="1">
    <location>
        <begin position="125"/>
        <end position="212"/>
    </location>
</feature>
<feature type="region of interest" description="Disordered" evidence="1">
    <location>
        <begin position="731"/>
        <end position="799"/>
    </location>
</feature>
<feature type="region of interest" description="Disordered" evidence="1">
    <location>
        <begin position="834"/>
        <end position="945"/>
    </location>
</feature>
<feature type="compositionally biased region" description="Pro residues" evidence="1">
    <location>
        <begin position="497"/>
        <end position="509"/>
    </location>
</feature>
<evidence type="ECO:0000256" key="1">
    <source>
        <dbReference type="SAM" id="MobiDB-lite"/>
    </source>
</evidence>
<feature type="compositionally biased region" description="Low complexity" evidence="1">
    <location>
        <begin position="510"/>
        <end position="523"/>
    </location>
</feature>
<feature type="compositionally biased region" description="Low complexity" evidence="1">
    <location>
        <begin position="583"/>
        <end position="605"/>
    </location>
</feature>
<dbReference type="AlphaFoldDB" id="A0A511KMB5"/>
<gene>
    <name evidence="2" type="ORF">Rt10032_c15g5530</name>
</gene>
<evidence type="ECO:0000313" key="3">
    <source>
        <dbReference type="Proteomes" id="UP000321518"/>
    </source>
</evidence>
<feature type="region of interest" description="Disordered" evidence="1">
    <location>
        <begin position="39"/>
        <end position="95"/>
    </location>
</feature>
<proteinExistence type="predicted"/>
<feature type="compositionally biased region" description="Polar residues" evidence="1">
    <location>
        <begin position="766"/>
        <end position="775"/>
    </location>
</feature>
<dbReference type="EMBL" id="BJWK01000015">
    <property type="protein sequence ID" value="GEM11513.1"/>
    <property type="molecule type" value="Genomic_DNA"/>
</dbReference>
<feature type="compositionally biased region" description="Polar residues" evidence="1">
    <location>
        <begin position="72"/>
        <end position="85"/>
    </location>
</feature>
<organism evidence="2 3">
    <name type="scientific">Rhodotorula toruloides</name>
    <name type="common">Yeast</name>
    <name type="synonym">Rhodosporidium toruloides</name>
    <dbReference type="NCBI Taxonomy" id="5286"/>
    <lineage>
        <taxon>Eukaryota</taxon>
        <taxon>Fungi</taxon>
        <taxon>Dikarya</taxon>
        <taxon>Basidiomycota</taxon>
        <taxon>Pucciniomycotina</taxon>
        <taxon>Microbotryomycetes</taxon>
        <taxon>Sporidiobolales</taxon>
        <taxon>Sporidiobolaceae</taxon>
        <taxon>Rhodotorula</taxon>
    </lineage>
</organism>
<accession>A0A511KMB5</accession>
<dbReference type="OrthoDB" id="2528987at2759"/>
<feature type="region of interest" description="Disordered" evidence="1">
    <location>
        <begin position="494"/>
        <end position="614"/>
    </location>
</feature>
<feature type="compositionally biased region" description="Low complexity" evidence="1">
    <location>
        <begin position="872"/>
        <end position="885"/>
    </location>
</feature>
<feature type="compositionally biased region" description="Basic and acidic residues" evidence="1">
    <location>
        <begin position="182"/>
        <end position="209"/>
    </location>
</feature>